<evidence type="ECO:0000256" key="1">
    <source>
        <dbReference type="SAM" id="Phobius"/>
    </source>
</evidence>
<keyword evidence="1" id="KW-0812">Transmembrane</keyword>
<evidence type="ECO:0000313" key="2">
    <source>
        <dbReference type="EMBL" id="NRS92429.1"/>
    </source>
</evidence>
<comment type="caution">
    <text evidence="2">The sequence shown here is derived from an EMBL/GenBank/DDBJ whole genome shotgun (WGS) entry which is preliminary data.</text>
</comment>
<accession>A0A8J8GA76</accession>
<keyword evidence="1" id="KW-0472">Membrane</keyword>
<protein>
    <submittedName>
        <fullName evidence="2">Uncharacterized protein</fullName>
    </submittedName>
</protein>
<feature type="transmembrane region" description="Helical" evidence="1">
    <location>
        <begin position="47"/>
        <end position="67"/>
    </location>
</feature>
<dbReference type="AlphaFoldDB" id="A0A8J8GA76"/>
<dbReference type="EMBL" id="JABSNO010000008">
    <property type="protein sequence ID" value="NRS92429.1"/>
    <property type="molecule type" value="Genomic_DNA"/>
</dbReference>
<dbReference type="Proteomes" id="UP000610746">
    <property type="component" value="Unassembled WGS sequence"/>
</dbReference>
<gene>
    <name evidence="2" type="ORF">HNQ03_001497</name>
</gene>
<proteinExistence type="predicted"/>
<organism evidence="2 3">
    <name type="scientific">Frigoriflavimonas asaccharolytica</name>
    <dbReference type="NCBI Taxonomy" id="2735899"/>
    <lineage>
        <taxon>Bacteria</taxon>
        <taxon>Pseudomonadati</taxon>
        <taxon>Bacteroidota</taxon>
        <taxon>Flavobacteriia</taxon>
        <taxon>Flavobacteriales</taxon>
        <taxon>Weeksellaceae</taxon>
        <taxon>Frigoriflavimonas</taxon>
    </lineage>
</organism>
<name>A0A8J8GA76_9FLAO</name>
<reference evidence="2" key="1">
    <citation type="submission" date="2020-05" db="EMBL/GenBank/DDBJ databases">
        <title>Genomic Encyclopedia of Type Strains, Phase IV (KMG-V): Genome sequencing to study the core and pangenomes of soil and plant-associated prokaryotes.</title>
        <authorList>
            <person name="Whitman W."/>
        </authorList>
    </citation>
    <scope>NUCLEOTIDE SEQUENCE</scope>
    <source>
        <strain evidence="2">16F</strain>
    </source>
</reference>
<dbReference type="RefSeq" id="WP_226927459.1">
    <property type="nucleotide sequence ID" value="NZ_JABSNO010000008.1"/>
</dbReference>
<sequence>MRGVVIIISEIFILYFRKNSPKVTKHLQEYAQGIGILHKTVRTAINLTSVTIFFGLSTILITGLISFRNKLLFPERFENINYIFENVKTKFGSEQKSKILYFNDKFIFVELIQSQDKIFKDAPPSKLLIYKSEDVLFK</sequence>
<keyword evidence="3" id="KW-1185">Reference proteome</keyword>
<evidence type="ECO:0000313" key="3">
    <source>
        <dbReference type="Proteomes" id="UP000610746"/>
    </source>
</evidence>
<keyword evidence="1" id="KW-1133">Transmembrane helix</keyword>